<dbReference type="Pfam" id="PF06877">
    <property type="entry name" value="RraB"/>
    <property type="match status" value="1"/>
</dbReference>
<proteinExistence type="predicted"/>
<dbReference type="OrthoDB" id="5769880at2"/>
<feature type="domain" description="Regulator of ribonuclease activity B" evidence="1">
    <location>
        <begin position="6"/>
        <end position="109"/>
    </location>
</feature>
<name>A0A2S0VQN1_9ALTE</name>
<evidence type="ECO:0000259" key="1">
    <source>
        <dbReference type="Pfam" id="PF06877"/>
    </source>
</evidence>
<accession>A0A2S0VQN1</accession>
<dbReference type="InterPro" id="IPR009671">
    <property type="entry name" value="RraB_dom"/>
</dbReference>
<sequence length="111" mass="12374">MQFPDDENGQLLAEMQEAGVDFSQSYNVDFYAAFEFEDRAQQALEILQKAKVAGQSFADIRIQKPEQGGGVELVATINMLLDHQAITALDEDFTVQIEKLRGYADGWGVDL</sequence>
<dbReference type="EMBL" id="CP026604">
    <property type="protein sequence ID" value="AWB66525.1"/>
    <property type="molecule type" value="Genomic_DNA"/>
</dbReference>
<evidence type="ECO:0000313" key="3">
    <source>
        <dbReference type="Proteomes" id="UP000244441"/>
    </source>
</evidence>
<dbReference type="AlphaFoldDB" id="A0A2S0VQN1"/>
<dbReference type="InterPro" id="IPR036701">
    <property type="entry name" value="RraB-like_sf"/>
</dbReference>
<reference evidence="2 3" key="1">
    <citation type="submission" date="2018-01" db="EMBL/GenBank/DDBJ databases">
        <title>Genome sequence of a Cantenovulum-like bacteria.</title>
        <authorList>
            <person name="Tan W.R."/>
            <person name="Lau N.-S."/>
            <person name="Go F."/>
            <person name="Amirul A.-A.A."/>
        </authorList>
    </citation>
    <scope>NUCLEOTIDE SEQUENCE [LARGE SCALE GENOMIC DNA]</scope>
    <source>
        <strain evidence="2 3">CCB-QB4</strain>
    </source>
</reference>
<keyword evidence="3" id="KW-1185">Reference proteome</keyword>
<organism evidence="2 3">
    <name type="scientific">Saccharobesus litoralis</name>
    <dbReference type="NCBI Taxonomy" id="2172099"/>
    <lineage>
        <taxon>Bacteria</taxon>
        <taxon>Pseudomonadati</taxon>
        <taxon>Pseudomonadota</taxon>
        <taxon>Gammaproteobacteria</taxon>
        <taxon>Alteromonadales</taxon>
        <taxon>Alteromonadaceae</taxon>
        <taxon>Saccharobesus</taxon>
    </lineage>
</organism>
<dbReference type="SUPFAM" id="SSF89946">
    <property type="entry name" value="Hypothetical protein VC0424"/>
    <property type="match status" value="1"/>
</dbReference>
<dbReference type="Gene3D" id="3.30.70.970">
    <property type="entry name" value="RraB-like"/>
    <property type="match status" value="1"/>
</dbReference>
<dbReference type="Proteomes" id="UP000244441">
    <property type="component" value="Chromosome"/>
</dbReference>
<dbReference type="KEGG" id="cate:C2869_08830"/>
<protein>
    <submittedName>
        <fullName evidence="2">Ribonuclease E inhibitor RraB</fullName>
    </submittedName>
</protein>
<evidence type="ECO:0000313" key="2">
    <source>
        <dbReference type="EMBL" id="AWB66525.1"/>
    </source>
</evidence>
<dbReference type="RefSeq" id="WP_108602588.1">
    <property type="nucleotide sequence ID" value="NZ_CP026604.1"/>
</dbReference>
<gene>
    <name evidence="2" type="ORF">C2869_08830</name>
</gene>